<reference evidence="1" key="2">
    <citation type="submission" date="2025-09" db="UniProtKB">
        <authorList>
            <consortium name="EnsemblPlants"/>
        </authorList>
    </citation>
    <scope>IDENTIFICATION</scope>
</reference>
<reference evidence="1" key="1">
    <citation type="submission" date="2021-05" db="EMBL/GenBank/DDBJ databases">
        <authorList>
            <person name="Scholz U."/>
            <person name="Mascher M."/>
            <person name="Fiebig A."/>
        </authorList>
    </citation>
    <scope>NUCLEOTIDE SEQUENCE [LARGE SCALE GENOMIC DNA]</scope>
</reference>
<evidence type="ECO:0000313" key="2">
    <source>
        <dbReference type="Proteomes" id="UP001732700"/>
    </source>
</evidence>
<dbReference type="EnsemblPlants" id="AVESA.00010b.r2.5AG0835160.1">
    <property type="protein sequence ID" value="AVESA.00010b.r2.5AG0835160.1.CDS"/>
    <property type="gene ID" value="AVESA.00010b.r2.5AG0835160"/>
</dbReference>
<dbReference type="Proteomes" id="UP001732700">
    <property type="component" value="Chromosome 5A"/>
</dbReference>
<evidence type="ECO:0000313" key="1">
    <source>
        <dbReference type="EnsemblPlants" id="AVESA.00010b.r2.5AG0835160.1.CDS"/>
    </source>
</evidence>
<keyword evidence="2" id="KW-1185">Reference proteome</keyword>
<protein>
    <submittedName>
        <fullName evidence="1">Uncharacterized protein</fullName>
    </submittedName>
</protein>
<sequence>MLVLDATVVQLQKICTSIFGGLAAVQHIPKIPLTSGPNISYVASSPHRHRLPLSTVLYSSRILALVLNKSAHLQGANRKTTPPLASPRPIREMSPRREASATASSAGEDGNERVLSYGDVVLLRSDLTILRGPHFLNDRIIAFYLAYLSSAFEVNDDDADLLLLPPSIPYLLSNLPDPDSVAIVAEPIRLASRRLVLLPVNDNPDASLAEGGSHWTLLVLDATAGASRPRFVHHDSLGVVNVHAARCLATALRPLLPGADNGVPLVEGPTPMQVNGHDCGVYVVAVARAICNWWRDSRGQQQEGGTDWFDTVRKEVDAQSVKAMRAEMLHLIARLIQEKEEKKNKAMVEVSKEH</sequence>
<organism evidence="1 2">
    <name type="scientific">Avena sativa</name>
    <name type="common">Oat</name>
    <dbReference type="NCBI Taxonomy" id="4498"/>
    <lineage>
        <taxon>Eukaryota</taxon>
        <taxon>Viridiplantae</taxon>
        <taxon>Streptophyta</taxon>
        <taxon>Embryophyta</taxon>
        <taxon>Tracheophyta</taxon>
        <taxon>Spermatophyta</taxon>
        <taxon>Magnoliopsida</taxon>
        <taxon>Liliopsida</taxon>
        <taxon>Poales</taxon>
        <taxon>Poaceae</taxon>
        <taxon>BOP clade</taxon>
        <taxon>Pooideae</taxon>
        <taxon>Poodae</taxon>
        <taxon>Poeae</taxon>
        <taxon>Poeae Chloroplast Group 1 (Aveneae type)</taxon>
        <taxon>Aveninae</taxon>
        <taxon>Avena</taxon>
    </lineage>
</organism>
<proteinExistence type="predicted"/>
<name>A0ACD5XU06_AVESA</name>
<accession>A0ACD5XU06</accession>